<keyword evidence="9" id="KW-1185">Reference proteome</keyword>
<evidence type="ECO:0000256" key="4">
    <source>
        <dbReference type="ARBA" id="ARBA00022833"/>
    </source>
</evidence>
<dbReference type="PANTHER" id="PTHR47287">
    <property type="entry name" value="C2H2 AND C2HC ZINC FINGERS SUPERFAMILY PROTEIN"/>
    <property type="match status" value="1"/>
</dbReference>
<evidence type="ECO:0000256" key="2">
    <source>
        <dbReference type="ARBA" id="ARBA00022723"/>
    </source>
</evidence>
<dbReference type="eggNOG" id="ENOG502S3I6">
    <property type="taxonomic scope" value="Eukaryota"/>
</dbReference>
<evidence type="ECO:0000256" key="7">
    <source>
        <dbReference type="SAM" id="MobiDB-lite"/>
    </source>
</evidence>
<evidence type="ECO:0000259" key="8">
    <source>
        <dbReference type="PROSITE" id="PS50157"/>
    </source>
</evidence>
<accession>A0A1S2XCI8</accession>
<evidence type="ECO:0000256" key="3">
    <source>
        <dbReference type="ARBA" id="ARBA00022771"/>
    </source>
</evidence>
<comment type="subcellular location">
    <subcellularLocation>
        <location evidence="1">Nucleus</location>
    </subcellularLocation>
</comment>
<dbReference type="PaxDb" id="3827-XP_004487223.1"/>
<feature type="region of interest" description="Disordered" evidence="7">
    <location>
        <begin position="1"/>
        <end position="47"/>
    </location>
</feature>
<evidence type="ECO:0000256" key="5">
    <source>
        <dbReference type="ARBA" id="ARBA00023242"/>
    </source>
</evidence>
<organism evidence="9 10">
    <name type="scientific">Cicer arietinum</name>
    <name type="common">Chickpea</name>
    <name type="synonym">Garbanzo</name>
    <dbReference type="NCBI Taxonomy" id="3827"/>
    <lineage>
        <taxon>Eukaryota</taxon>
        <taxon>Viridiplantae</taxon>
        <taxon>Streptophyta</taxon>
        <taxon>Embryophyta</taxon>
        <taxon>Tracheophyta</taxon>
        <taxon>Spermatophyta</taxon>
        <taxon>Magnoliopsida</taxon>
        <taxon>eudicotyledons</taxon>
        <taxon>Gunneridae</taxon>
        <taxon>Pentapetalae</taxon>
        <taxon>rosids</taxon>
        <taxon>fabids</taxon>
        <taxon>Fabales</taxon>
        <taxon>Fabaceae</taxon>
        <taxon>Papilionoideae</taxon>
        <taxon>50 kb inversion clade</taxon>
        <taxon>NPAAA clade</taxon>
        <taxon>Hologalegina</taxon>
        <taxon>IRL clade</taxon>
        <taxon>Cicereae</taxon>
        <taxon>Cicer</taxon>
    </lineage>
</organism>
<feature type="compositionally biased region" description="Basic and acidic residues" evidence="7">
    <location>
        <begin position="26"/>
        <end position="43"/>
    </location>
</feature>
<dbReference type="InterPro" id="IPR013087">
    <property type="entry name" value="Znf_C2H2_type"/>
</dbReference>
<dbReference type="SUPFAM" id="SSF57667">
    <property type="entry name" value="beta-beta-alpha zinc fingers"/>
    <property type="match status" value="1"/>
</dbReference>
<keyword evidence="3 6" id="KW-0863">Zinc-finger</keyword>
<dbReference type="InterPro" id="IPR044246">
    <property type="entry name" value="ZFP3-like"/>
</dbReference>
<dbReference type="GO" id="GO:0009788">
    <property type="term" value="P:negative regulation of abscisic acid-activated signaling pathway"/>
    <property type="evidence" value="ECO:0007669"/>
    <property type="project" value="InterPro"/>
</dbReference>
<keyword evidence="5" id="KW-0539">Nucleus</keyword>
<protein>
    <submittedName>
        <fullName evidence="10">Zinc finger protein 1-like</fullName>
    </submittedName>
</protein>
<dbReference type="RefSeq" id="XP_004487223.1">
    <property type="nucleotide sequence ID" value="XM_004487166.1"/>
</dbReference>
<dbReference type="KEGG" id="cam:101494832"/>
<sequence length="279" mass="30946">MAASEQSSSTSEAISNKVSDDESNSDDNKVMQIKENDDVKSEQHQTSNSNFLFTKLSNDGLVCGPKVQELDFFNPSKNIEVGSSSLYWTNKTNNIEENIEEEKSSESKAFSCNFCSRQFSTSQALGGHQNAHKRERAVAKHRQEIQNGFGSPSTHFPYYTNYPTLSTPSYYGIGSSYNKALGVRMESMIHKPSYNTWTPPPFKLGSTPMWSPILQEMRNFSSFDGLKLEDNNVGESSVNVATKSNSPVKKSTMVDIVGDINKEEASNSESPSLDLSLKL</sequence>
<dbReference type="GO" id="GO:0005634">
    <property type="term" value="C:nucleus"/>
    <property type="evidence" value="ECO:0007669"/>
    <property type="project" value="UniProtKB-SubCell"/>
</dbReference>
<evidence type="ECO:0000313" key="9">
    <source>
        <dbReference type="Proteomes" id="UP000087171"/>
    </source>
</evidence>
<proteinExistence type="predicted"/>
<gene>
    <name evidence="10" type="primary">LOC101494832</name>
</gene>
<feature type="compositionally biased region" description="Low complexity" evidence="7">
    <location>
        <begin position="1"/>
        <end position="15"/>
    </location>
</feature>
<dbReference type="Proteomes" id="UP000087171">
    <property type="component" value="Chromosome Ca1"/>
</dbReference>
<dbReference type="AlphaFoldDB" id="A0A1S2XCI8"/>
<dbReference type="STRING" id="3827.A0A1S2XCI8"/>
<reference evidence="10" key="2">
    <citation type="submission" date="2025-08" db="UniProtKB">
        <authorList>
            <consortium name="RefSeq"/>
        </authorList>
    </citation>
    <scope>IDENTIFICATION</scope>
    <source>
        <tissue evidence="10">Etiolated seedlings</tissue>
    </source>
</reference>
<dbReference type="OrthoDB" id="1736050at2759"/>
<dbReference type="GeneID" id="101494832"/>
<keyword evidence="2" id="KW-0479">Metal-binding</keyword>
<dbReference type="GO" id="GO:0008270">
    <property type="term" value="F:zinc ion binding"/>
    <property type="evidence" value="ECO:0007669"/>
    <property type="project" value="UniProtKB-KW"/>
</dbReference>
<name>A0A1S2XCI8_CICAR</name>
<dbReference type="PROSITE" id="PS50157">
    <property type="entry name" value="ZINC_FINGER_C2H2_2"/>
    <property type="match status" value="1"/>
</dbReference>
<dbReference type="InterPro" id="IPR036236">
    <property type="entry name" value="Znf_C2H2_sf"/>
</dbReference>
<dbReference type="PROSITE" id="PS00028">
    <property type="entry name" value="ZINC_FINGER_C2H2_1"/>
    <property type="match status" value="1"/>
</dbReference>
<evidence type="ECO:0000256" key="1">
    <source>
        <dbReference type="ARBA" id="ARBA00004123"/>
    </source>
</evidence>
<dbReference type="PANTHER" id="PTHR47287:SF9">
    <property type="entry name" value="ZINC FINGER PROTEIN 4-LIKE"/>
    <property type="match status" value="1"/>
</dbReference>
<dbReference type="Gene3D" id="3.30.160.60">
    <property type="entry name" value="Classic Zinc Finger"/>
    <property type="match status" value="1"/>
</dbReference>
<feature type="domain" description="C2H2-type" evidence="8">
    <location>
        <begin position="110"/>
        <end position="137"/>
    </location>
</feature>
<keyword evidence="4" id="KW-0862">Zinc</keyword>
<evidence type="ECO:0000256" key="6">
    <source>
        <dbReference type="PROSITE-ProRule" id="PRU00042"/>
    </source>
</evidence>
<evidence type="ECO:0000313" key="10">
    <source>
        <dbReference type="RefSeq" id="XP_004487223.1"/>
    </source>
</evidence>
<reference evidence="9" key="1">
    <citation type="journal article" date="2013" name="Nat. Biotechnol.">
        <title>Draft genome sequence of chickpea (Cicer arietinum) provides a resource for trait improvement.</title>
        <authorList>
            <person name="Varshney R.K."/>
            <person name="Song C."/>
            <person name="Saxena R.K."/>
            <person name="Azam S."/>
            <person name="Yu S."/>
            <person name="Sharpe A.G."/>
            <person name="Cannon S."/>
            <person name="Baek J."/>
            <person name="Rosen B.D."/>
            <person name="Tar'an B."/>
            <person name="Millan T."/>
            <person name="Zhang X."/>
            <person name="Ramsay L.D."/>
            <person name="Iwata A."/>
            <person name="Wang Y."/>
            <person name="Nelson W."/>
            <person name="Farmer A.D."/>
            <person name="Gaur P.M."/>
            <person name="Soderlund C."/>
            <person name="Penmetsa R.V."/>
            <person name="Xu C."/>
            <person name="Bharti A.K."/>
            <person name="He W."/>
            <person name="Winter P."/>
            <person name="Zhao S."/>
            <person name="Hane J.K."/>
            <person name="Carrasquilla-Garcia N."/>
            <person name="Condie J.A."/>
            <person name="Upadhyaya H.D."/>
            <person name="Luo M.C."/>
            <person name="Thudi M."/>
            <person name="Gowda C.L."/>
            <person name="Singh N.P."/>
            <person name="Lichtenzveig J."/>
            <person name="Gali K.K."/>
            <person name="Rubio J."/>
            <person name="Nadarajan N."/>
            <person name="Dolezel J."/>
            <person name="Bansal K.C."/>
            <person name="Xu X."/>
            <person name="Edwards D."/>
            <person name="Zhang G."/>
            <person name="Kahl G."/>
            <person name="Gil J."/>
            <person name="Singh K.B."/>
            <person name="Datta S.K."/>
            <person name="Jackson S.A."/>
            <person name="Wang J."/>
            <person name="Cook D.R."/>
        </authorList>
    </citation>
    <scope>NUCLEOTIDE SEQUENCE [LARGE SCALE GENOMIC DNA]</scope>
    <source>
        <strain evidence="9">cv. CDC Frontier</strain>
    </source>
</reference>